<accession>A0A6N9I5R3</accession>
<keyword evidence="1" id="KW-0732">Signal</keyword>
<comment type="caution">
    <text evidence="2">The sequence shown here is derived from an EMBL/GenBank/DDBJ whole genome shotgun (WGS) entry which is preliminary data.</text>
</comment>
<dbReference type="RefSeq" id="WP_161004481.1">
    <property type="nucleotide sequence ID" value="NZ_WEZQ01000026.1"/>
</dbReference>
<sequence length="227" mass="24296">MKNKIATGLILAVLPMTLATVGATNVKADATHATTFEMKRNDMSKTSGAIVGSYNSKDKKVVGATLPGKSVSFKVSMLKGDSTYLHFAFMHAASGSKGWYFAPMSADGIKLSKADFKDGKSINITNKIGLFAAPDASTVKSVKANEGKLKYEKTSKFLKATVKEIDGKYTVTIKNMSKGNYKTPFSSGVWGTEMNGSKAFDHTPSAALSKLATMGHRDDLLKTAEMK</sequence>
<feature type="signal peptide" evidence="1">
    <location>
        <begin position="1"/>
        <end position="19"/>
    </location>
</feature>
<dbReference type="OrthoDB" id="2314666at2"/>
<evidence type="ECO:0000313" key="2">
    <source>
        <dbReference type="EMBL" id="MYV18229.1"/>
    </source>
</evidence>
<dbReference type="Proteomes" id="UP000449209">
    <property type="component" value="Unassembled WGS sequence"/>
</dbReference>
<reference evidence="2 3" key="1">
    <citation type="journal article" date="2019" name="Appl. Environ. Microbiol.">
        <title>Genetic determinants of hydroxycinnamic acid metabolism in heterofermentative lactobacilli.</title>
        <authorList>
            <person name="Gaur G."/>
            <person name="Oh J.H."/>
            <person name="Filannino P."/>
            <person name="Gobbetti M."/>
            <person name="van Pijkeren J.P."/>
            <person name="Ganzle M.G."/>
        </authorList>
    </citation>
    <scope>NUCLEOTIDE SEQUENCE [LARGE SCALE GENOMIC DNA]</scope>
    <source>
        <strain evidence="2 3">C5</strain>
    </source>
</reference>
<gene>
    <name evidence="2" type="ORF">GB993_12135</name>
</gene>
<organism evidence="2 3">
    <name type="scientific">Furfurilactobacillus milii</name>
    <dbReference type="NCBI Taxonomy" id="2888272"/>
    <lineage>
        <taxon>Bacteria</taxon>
        <taxon>Bacillati</taxon>
        <taxon>Bacillota</taxon>
        <taxon>Bacilli</taxon>
        <taxon>Lactobacillales</taxon>
        <taxon>Lactobacillaceae</taxon>
        <taxon>Furfurilactobacillus</taxon>
    </lineage>
</organism>
<dbReference type="AlphaFoldDB" id="A0A6N9I5R3"/>
<evidence type="ECO:0000313" key="3">
    <source>
        <dbReference type="Proteomes" id="UP000449209"/>
    </source>
</evidence>
<proteinExistence type="predicted"/>
<dbReference type="EMBL" id="WEZQ01000026">
    <property type="protein sequence ID" value="MYV18229.1"/>
    <property type="molecule type" value="Genomic_DNA"/>
</dbReference>
<evidence type="ECO:0000256" key="1">
    <source>
        <dbReference type="SAM" id="SignalP"/>
    </source>
</evidence>
<feature type="chain" id="PRO_5038991066" evidence="1">
    <location>
        <begin position="20"/>
        <end position="227"/>
    </location>
</feature>
<name>A0A6N9I5R3_9LACO</name>
<protein>
    <submittedName>
        <fullName evidence="2">Uncharacterized protein</fullName>
    </submittedName>
</protein>